<reference evidence="1" key="1">
    <citation type="journal article" date="2019" name="MBio">
        <title>Virus Genomes from Deep Sea Sediments Expand the Ocean Megavirome and Support Independent Origins of Viral Gigantism.</title>
        <authorList>
            <person name="Backstrom D."/>
            <person name="Yutin N."/>
            <person name="Jorgensen S.L."/>
            <person name="Dharamshi J."/>
            <person name="Homa F."/>
            <person name="Zaremba-Niedwiedzka K."/>
            <person name="Spang A."/>
            <person name="Wolf Y.I."/>
            <person name="Koonin E.V."/>
            <person name="Ettema T.J."/>
        </authorList>
    </citation>
    <scope>NUCLEOTIDE SEQUENCE</scope>
</reference>
<proteinExistence type="predicted"/>
<gene>
    <name evidence="1" type="ORF">LCMAC101_01430</name>
</gene>
<dbReference type="EMBL" id="MK500327">
    <property type="protein sequence ID" value="QBK85556.1"/>
    <property type="molecule type" value="Genomic_DNA"/>
</dbReference>
<accession>A0A481YSU4</accession>
<organism evidence="1">
    <name type="scientific">Marseillevirus LCMAC101</name>
    <dbReference type="NCBI Taxonomy" id="2506602"/>
    <lineage>
        <taxon>Viruses</taxon>
        <taxon>Varidnaviria</taxon>
        <taxon>Bamfordvirae</taxon>
        <taxon>Nucleocytoviricota</taxon>
        <taxon>Megaviricetes</taxon>
        <taxon>Pimascovirales</taxon>
        <taxon>Pimascovirales incertae sedis</taxon>
        <taxon>Marseilleviridae</taxon>
    </lineage>
</organism>
<name>A0A481YSU4_9VIRU</name>
<protein>
    <submittedName>
        <fullName evidence="1">Uncharacterized protein</fullName>
    </submittedName>
</protein>
<sequence>MTMGQWYSSLWATETPVPNYCRAYCRAYYACHKHKKIYKSRFSHIEVPVPLYENLPIDLISLPCQKGNELCDITVCGGSRHRLESDGALYDIMWLGSRIPGLKHLVNLEEIDENGYLTQPGRNIKRSKILMKK</sequence>
<evidence type="ECO:0000313" key="1">
    <source>
        <dbReference type="EMBL" id="QBK85556.1"/>
    </source>
</evidence>